<reference evidence="11 12" key="1">
    <citation type="submission" date="2018-06" db="EMBL/GenBank/DDBJ databases">
        <authorList>
            <consortium name="Pathogen Informatics"/>
            <person name="Doyle S."/>
        </authorList>
    </citation>
    <scope>NUCLEOTIDE SEQUENCE [LARGE SCALE GENOMIC DNA]</scope>
    <source>
        <strain evidence="11 12">NCTC10295</strain>
    </source>
</reference>
<dbReference type="NCBIfam" id="TIGR00797">
    <property type="entry name" value="matE"/>
    <property type="match status" value="1"/>
</dbReference>
<feature type="transmembrane region" description="Helical" evidence="10">
    <location>
        <begin position="285"/>
        <end position="310"/>
    </location>
</feature>
<feature type="transmembrane region" description="Helical" evidence="10">
    <location>
        <begin position="322"/>
        <end position="345"/>
    </location>
</feature>
<dbReference type="Proteomes" id="UP000254651">
    <property type="component" value="Unassembled WGS sequence"/>
</dbReference>
<evidence type="ECO:0000256" key="1">
    <source>
        <dbReference type="ARBA" id="ARBA00004429"/>
    </source>
</evidence>
<dbReference type="PANTHER" id="PTHR43298">
    <property type="entry name" value="MULTIDRUG RESISTANCE PROTEIN NORM-RELATED"/>
    <property type="match status" value="1"/>
</dbReference>
<organism evidence="11 12">
    <name type="scientific">Bergeriella denitrificans</name>
    <name type="common">Neisseria denitrificans</name>
    <dbReference type="NCBI Taxonomy" id="494"/>
    <lineage>
        <taxon>Bacteria</taxon>
        <taxon>Pseudomonadati</taxon>
        <taxon>Pseudomonadota</taxon>
        <taxon>Betaproteobacteria</taxon>
        <taxon>Neisseriales</taxon>
        <taxon>Neisseriaceae</taxon>
        <taxon>Bergeriella</taxon>
    </lineage>
</organism>
<proteinExistence type="predicted"/>
<evidence type="ECO:0000256" key="9">
    <source>
        <dbReference type="ARBA" id="ARBA00031636"/>
    </source>
</evidence>
<dbReference type="GO" id="GO:0015297">
    <property type="term" value="F:antiporter activity"/>
    <property type="evidence" value="ECO:0007669"/>
    <property type="project" value="UniProtKB-KW"/>
</dbReference>
<dbReference type="PANTHER" id="PTHR43298:SF2">
    <property type="entry name" value="FMN_FAD EXPORTER YEEO-RELATED"/>
    <property type="match status" value="1"/>
</dbReference>
<keyword evidence="7" id="KW-0406">Ion transport</keyword>
<keyword evidence="2" id="KW-0813">Transport</keyword>
<name>A0A378UGG4_BERDE</name>
<protein>
    <recommendedName>
        <fullName evidence="9">Multidrug-efflux transporter</fullName>
    </recommendedName>
</protein>
<feature type="transmembrane region" description="Helical" evidence="10">
    <location>
        <begin position="102"/>
        <end position="119"/>
    </location>
</feature>
<feature type="transmembrane region" description="Helical" evidence="10">
    <location>
        <begin position="60"/>
        <end position="81"/>
    </location>
</feature>
<dbReference type="GO" id="GO:0005886">
    <property type="term" value="C:plasma membrane"/>
    <property type="evidence" value="ECO:0007669"/>
    <property type="project" value="UniProtKB-SubCell"/>
</dbReference>
<feature type="transmembrane region" description="Helical" evidence="10">
    <location>
        <begin position="20"/>
        <end position="40"/>
    </location>
</feature>
<dbReference type="PIRSF" id="PIRSF006603">
    <property type="entry name" value="DinF"/>
    <property type="match status" value="1"/>
</dbReference>
<evidence type="ECO:0000256" key="4">
    <source>
        <dbReference type="ARBA" id="ARBA00022475"/>
    </source>
</evidence>
<keyword evidence="12" id="KW-1185">Reference proteome</keyword>
<accession>A0A378UGG4</accession>
<dbReference type="InterPro" id="IPR048279">
    <property type="entry name" value="MdtK-like"/>
</dbReference>
<feature type="transmembrane region" description="Helical" evidence="10">
    <location>
        <begin position="425"/>
        <end position="445"/>
    </location>
</feature>
<keyword evidence="3" id="KW-0050">Antiport</keyword>
<evidence type="ECO:0000313" key="11">
    <source>
        <dbReference type="EMBL" id="STZ76240.1"/>
    </source>
</evidence>
<dbReference type="AlphaFoldDB" id="A0A378UGG4"/>
<dbReference type="GO" id="GO:0006811">
    <property type="term" value="P:monoatomic ion transport"/>
    <property type="evidence" value="ECO:0007669"/>
    <property type="project" value="UniProtKB-KW"/>
</dbReference>
<feature type="transmembrane region" description="Helical" evidence="10">
    <location>
        <begin position="139"/>
        <end position="156"/>
    </location>
</feature>
<evidence type="ECO:0000256" key="8">
    <source>
        <dbReference type="ARBA" id="ARBA00023136"/>
    </source>
</evidence>
<keyword evidence="5 10" id="KW-0812">Transmembrane</keyword>
<feature type="transmembrane region" description="Helical" evidence="10">
    <location>
        <begin position="250"/>
        <end position="273"/>
    </location>
</feature>
<keyword evidence="4" id="KW-1003">Cell membrane</keyword>
<dbReference type="RefSeq" id="WP_066079910.1">
    <property type="nucleotide sequence ID" value="NZ_CP181246.1"/>
</dbReference>
<evidence type="ECO:0000313" key="12">
    <source>
        <dbReference type="Proteomes" id="UP000254651"/>
    </source>
</evidence>
<feature type="transmembrane region" description="Helical" evidence="10">
    <location>
        <begin position="168"/>
        <end position="190"/>
    </location>
</feature>
<evidence type="ECO:0000256" key="3">
    <source>
        <dbReference type="ARBA" id="ARBA00022449"/>
    </source>
</evidence>
<evidence type="ECO:0000256" key="10">
    <source>
        <dbReference type="SAM" id="Phobius"/>
    </source>
</evidence>
<keyword evidence="6 10" id="KW-1133">Transmembrane helix</keyword>
<feature type="transmembrane region" description="Helical" evidence="10">
    <location>
        <begin position="357"/>
        <end position="376"/>
    </location>
</feature>
<dbReference type="Pfam" id="PF01554">
    <property type="entry name" value="MatE"/>
    <property type="match status" value="2"/>
</dbReference>
<dbReference type="EMBL" id="UGQS01000002">
    <property type="protein sequence ID" value="STZ76240.1"/>
    <property type="molecule type" value="Genomic_DNA"/>
</dbReference>
<keyword evidence="8 10" id="KW-0472">Membrane</keyword>
<comment type="subcellular location">
    <subcellularLocation>
        <location evidence="1">Cell inner membrane</location>
        <topology evidence="1">Multi-pass membrane protein</topology>
    </subcellularLocation>
</comment>
<evidence type="ECO:0000256" key="2">
    <source>
        <dbReference type="ARBA" id="ARBA00022448"/>
    </source>
</evidence>
<dbReference type="CDD" id="cd13131">
    <property type="entry name" value="MATE_NorM_like"/>
    <property type="match status" value="1"/>
</dbReference>
<feature type="transmembrane region" description="Helical" evidence="10">
    <location>
        <begin position="397"/>
        <end position="419"/>
    </location>
</feature>
<dbReference type="InterPro" id="IPR002528">
    <property type="entry name" value="MATE_fam"/>
</dbReference>
<gene>
    <name evidence="11" type="primary">norM</name>
    <name evidence="11" type="ORF">NCTC10295_01001</name>
</gene>
<feature type="transmembrane region" description="Helical" evidence="10">
    <location>
        <begin position="196"/>
        <end position="221"/>
    </location>
</feature>
<dbReference type="InterPro" id="IPR050222">
    <property type="entry name" value="MATE_MdtK"/>
</dbReference>
<evidence type="ECO:0000256" key="5">
    <source>
        <dbReference type="ARBA" id="ARBA00022692"/>
    </source>
</evidence>
<dbReference type="GO" id="GO:0042910">
    <property type="term" value="F:xenobiotic transmembrane transporter activity"/>
    <property type="evidence" value="ECO:0007669"/>
    <property type="project" value="InterPro"/>
</dbReference>
<evidence type="ECO:0000256" key="6">
    <source>
        <dbReference type="ARBA" id="ARBA00022989"/>
    </source>
</evidence>
<evidence type="ECO:0000256" key="7">
    <source>
        <dbReference type="ARBA" id="ARBA00023065"/>
    </source>
</evidence>
<sequence>MLFELQRFSFPVLHKEIRRLAALALPILLAQVAQVGIGFVDTVMAGGAGKEDLAAVALGSSAFATIYITFIGIMTALNPIIAQQNGAGDASAVGETGRQGMWFGLSLGVFGMLLMWAVIVPFQHWLNLSDKVEGMMADYMLFTGLAMPAAMIHRALHGYATSLNRPRVIMLVSFAAFLLNIPLNYAFVYGKFGLPALGGAGCGVATALVFWFSAAALWLYVAKQRYFRPYGLTARFSKPDKAAFAQLWKLGAPIGLSYFLEASAFSFIVFLVARLGEDYVAAQQVVISLTGIIYMIPQSVGSAATVRVGFSLGRHEFIRARYISGAALILGLVLAVITAAALVLLRFPLASMYTDDAAVLEIAAGVLLLAALFQMADATQCIASYSLRGYKITKAPMFIHAAAFWGCGLLPGYWLAYHFGMGINGFWTALVVSLSIAAVALVWCLEVCSKAVAASFKAV</sequence>